<name>A0ACC0HL03_9ERIC</name>
<accession>A0ACC0HL03</accession>
<comment type="caution">
    <text evidence="1">The sequence shown here is derived from an EMBL/GenBank/DDBJ whole genome shotgun (WGS) entry which is preliminary data.</text>
</comment>
<evidence type="ECO:0000313" key="2">
    <source>
        <dbReference type="Proteomes" id="UP001060215"/>
    </source>
</evidence>
<dbReference type="EMBL" id="CM045762">
    <property type="protein sequence ID" value="KAI8012641.1"/>
    <property type="molecule type" value="Genomic_DNA"/>
</dbReference>
<reference evidence="1 2" key="1">
    <citation type="journal article" date="2022" name="Plant J.">
        <title>Chromosome-level genome of Camellia lanceoleosa provides a valuable resource for understanding genome evolution and self-incompatibility.</title>
        <authorList>
            <person name="Gong W."/>
            <person name="Xiao S."/>
            <person name="Wang L."/>
            <person name="Liao Z."/>
            <person name="Chang Y."/>
            <person name="Mo W."/>
            <person name="Hu G."/>
            <person name="Li W."/>
            <person name="Zhao G."/>
            <person name="Zhu H."/>
            <person name="Hu X."/>
            <person name="Ji K."/>
            <person name="Xiang X."/>
            <person name="Song Q."/>
            <person name="Yuan D."/>
            <person name="Jin S."/>
            <person name="Zhang L."/>
        </authorList>
    </citation>
    <scope>NUCLEOTIDE SEQUENCE [LARGE SCALE GENOMIC DNA]</scope>
    <source>
        <strain evidence="1">SQ_2022a</strain>
    </source>
</reference>
<gene>
    <name evidence="1" type="ORF">LOK49_LG06G03467</name>
</gene>
<evidence type="ECO:0000313" key="1">
    <source>
        <dbReference type="EMBL" id="KAI8012641.1"/>
    </source>
</evidence>
<proteinExistence type="predicted"/>
<sequence>MKVDLDEVNALAQLMTWKTEVANIPYGGAKGGIGCNPMNLTKSELERFTRVFTKKIHDLIGIHADVPAPDMGNNAQTMAWILDEYSKFHGHSPAVVTGKLIDLGGSLGREAATGPGVVFATEALLGFGNVGSWEAKFIYERGGKIVAVSDITGASTNSLKGFNGGDAMDPNDLLIHECDVLIPCALGGVLNKDNVADVKAKFVIEAANHPIDPEADEILSKKGVVVRPDIYANAGGVTVSYFEWVQVTQIARKSTRFMWDKKKVNHEFEKYMRRAFHEIKAMCSTHGCNLRLGAFTLEVSRVARATLLRGWEA</sequence>
<keyword evidence="2" id="KW-1185">Reference proteome</keyword>
<protein>
    <submittedName>
        <fullName evidence="1">Glutamate dehydrogenase 2</fullName>
    </submittedName>
</protein>
<organism evidence="1 2">
    <name type="scientific">Camellia lanceoleosa</name>
    <dbReference type="NCBI Taxonomy" id="1840588"/>
    <lineage>
        <taxon>Eukaryota</taxon>
        <taxon>Viridiplantae</taxon>
        <taxon>Streptophyta</taxon>
        <taxon>Embryophyta</taxon>
        <taxon>Tracheophyta</taxon>
        <taxon>Spermatophyta</taxon>
        <taxon>Magnoliopsida</taxon>
        <taxon>eudicotyledons</taxon>
        <taxon>Gunneridae</taxon>
        <taxon>Pentapetalae</taxon>
        <taxon>asterids</taxon>
        <taxon>Ericales</taxon>
        <taxon>Theaceae</taxon>
        <taxon>Camellia</taxon>
    </lineage>
</organism>
<dbReference type="Proteomes" id="UP001060215">
    <property type="component" value="Chromosome 5"/>
</dbReference>